<dbReference type="Proteomes" id="UP000621856">
    <property type="component" value="Unassembled WGS sequence"/>
</dbReference>
<dbReference type="EMBL" id="VCJR02000001">
    <property type="protein sequence ID" value="NHK27761.1"/>
    <property type="molecule type" value="Genomic_DNA"/>
</dbReference>
<feature type="domain" description="Acyltransferase 3" evidence="2">
    <location>
        <begin position="5"/>
        <end position="327"/>
    </location>
</feature>
<feature type="transmembrane region" description="Helical" evidence="1">
    <location>
        <begin position="194"/>
        <end position="212"/>
    </location>
</feature>
<evidence type="ECO:0000259" key="3">
    <source>
        <dbReference type="Pfam" id="PF19040"/>
    </source>
</evidence>
<dbReference type="Pfam" id="PF01757">
    <property type="entry name" value="Acyl_transf_3"/>
    <property type="match status" value="1"/>
</dbReference>
<evidence type="ECO:0000313" key="7">
    <source>
        <dbReference type="Proteomes" id="UP000818603"/>
    </source>
</evidence>
<evidence type="ECO:0000313" key="5">
    <source>
        <dbReference type="EMBL" id="NHK27761.1"/>
    </source>
</evidence>
<feature type="transmembrane region" description="Helical" evidence="1">
    <location>
        <begin position="312"/>
        <end position="331"/>
    </location>
</feature>
<feature type="transmembrane region" description="Helical" evidence="1">
    <location>
        <begin position="347"/>
        <end position="368"/>
    </location>
</feature>
<keyword evidence="4" id="KW-0808">Transferase</keyword>
<dbReference type="InterPro" id="IPR002656">
    <property type="entry name" value="Acyl_transf_3_dom"/>
</dbReference>
<sequence length="618" mass="69533">MQYRPEIDGLRALAVTSVVLFHADTSFFSGGYVGVDIFFVISGFLITKIILGEMVAGEFTFASFYERRIRRLLPPAIPVFLFCLVTALFLYQPEQFEEFSRSLIAAAAFVSNWLFLAEADYFAEAAEIKLLLHTWSLAVEEQFYLIFPVAALLMMRARGVGLVRNVLIGVFVLSFGASVWVVQNGMEVQAFYNSFLRFWELMLGALLAVGVIPEARKNWQAIALRVVGAAAMLCPVFLYTENTAFPGLSALLPTAGAAAFIAAGGLLRKDPVYGFFAAAPVVFIGKISYALYLWHWPLLILARLLAPGSSLALWASIAAATVLSILSYYVLEQPFRRRKVMVSRQAIYRFMLASTGVLVVLGGTGIAMKGIPARFDQEVVNTAFFLSRDRTVAQWEKLECAQRMPSLPNYKSICIATEPDKKNVMLIGDSHAQHLYPGLKTHFPDVNFVLFTIGSCRPLPQLGDQLKDDCRQMAQYVFEEFDAWDEIDTVIVSFRSHADSAALLVEKLPFFTQRVGDVVVIGPFPEYSPPLNEVFMANTDKRLREIQSLVNEGQQARTMTKETYYRENLPENVRYYSIFENNCDRECDLFDREGHPFVFDYGHVTLEGSVHYLRNLRL</sequence>
<dbReference type="AlphaFoldDB" id="A0A8J3A1N6"/>
<feature type="transmembrane region" description="Helical" evidence="1">
    <location>
        <begin position="72"/>
        <end position="91"/>
    </location>
</feature>
<reference evidence="5 7" key="2">
    <citation type="submission" date="2020-02" db="EMBL/GenBank/DDBJ databases">
        <title>Genome sequence of Parvularcula flava strain NH6-79.</title>
        <authorList>
            <person name="Abdul Karim M.H."/>
            <person name="Lam M.Q."/>
            <person name="Chen S.J."/>
            <person name="Yahya A."/>
            <person name="Shahir S."/>
            <person name="Shamsir M.S."/>
            <person name="Chong C.S."/>
        </authorList>
    </citation>
    <scope>NUCLEOTIDE SEQUENCE [LARGE SCALE GENOMIC DNA]</scope>
    <source>
        <strain evidence="5 7">NH6-79</strain>
    </source>
</reference>
<feature type="transmembrane region" description="Helical" evidence="1">
    <location>
        <begin position="273"/>
        <end position="292"/>
    </location>
</feature>
<comment type="caution">
    <text evidence="4">The sequence shown here is derived from an EMBL/GenBank/DDBJ whole genome shotgun (WGS) entry which is preliminary data.</text>
</comment>
<organism evidence="4 6">
    <name type="scientific">Aquisalinus luteolus</name>
    <dbReference type="NCBI Taxonomy" id="1566827"/>
    <lineage>
        <taxon>Bacteria</taxon>
        <taxon>Pseudomonadati</taxon>
        <taxon>Pseudomonadota</taxon>
        <taxon>Alphaproteobacteria</taxon>
        <taxon>Parvularculales</taxon>
        <taxon>Parvularculaceae</taxon>
        <taxon>Aquisalinus</taxon>
    </lineage>
</organism>
<gene>
    <name evidence="5" type="ORF">FF098_007600</name>
    <name evidence="4" type="ORF">GCM10011355_15280</name>
</gene>
<feature type="transmembrane region" description="Helical" evidence="1">
    <location>
        <begin position="162"/>
        <end position="182"/>
    </location>
</feature>
<feature type="transmembrane region" description="Helical" evidence="1">
    <location>
        <begin position="30"/>
        <end position="51"/>
    </location>
</feature>
<keyword evidence="7" id="KW-1185">Reference proteome</keyword>
<dbReference type="GO" id="GO:0009103">
    <property type="term" value="P:lipopolysaccharide biosynthetic process"/>
    <property type="evidence" value="ECO:0007669"/>
    <property type="project" value="TreeGrafter"/>
</dbReference>
<dbReference type="InterPro" id="IPR043968">
    <property type="entry name" value="SGNH"/>
</dbReference>
<dbReference type="EMBL" id="BMGZ01000001">
    <property type="protein sequence ID" value="GGH96420.1"/>
    <property type="molecule type" value="Genomic_DNA"/>
</dbReference>
<accession>A0A8J3A1N6</accession>
<feature type="domain" description="SGNH" evidence="3">
    <location>
        <begin position="410"/>
        <end position="610"/>
    </location>
</feature>
<feature type="transmembrane region" description="Helical" evidence="1">
    <location>
        <begin position="219"/>
        <end position="238"/>
    </location>
</feature>
<dbReference type="Pfam" id="PF19040">
    <property type="entry name" value="SGNH"/>
    <property type="match status" value="1"/>
</dbReference>
<keyword evidence="1" id="KW-0812">Transmembrane</keyword>
<dbReference type="GO" id="GO:0016747">
    <property type="term" value="F:acyltransferase activity, transferring groups other than amino-acyl groups"/>
    <property type="evidence" value="ECO:0007669"/>
    <property type="project" value="InterPro"/>
</dbReference>
<evidence type="ECO:0000256" key="1">
    <source>
        <dbReference type="SAM" id="Phobius"/>
    </source>
</evidence>
<name>A0A8J3A1N6_9PROT</name>
<dbReference type="GO" id="GO:0016020">
    <property type="term" value="C:membrane"/>
    <property type="evidence" value="ECO:0007669"/>
    <property type="project" value="TreeGrafter"/>
</dbReference>
<proteinExistence type="predicted"/>
<protein>
    <submittedName>
        <fullName evidence="4">Acyltransferase</fullName>
    </submittedName>
</protein>
<keyword evidence="4" id="KW-0012">Acyltransferase</keyword>
<dbReference type="RefSeq" id="WP_155138970.1">
    <property type="nucleotide sequence ID" value="NZ_BMGZ01000001.1"/>
</dbReference>
<dbReference type="PANTHER" id="PTHR23028">
    <property type="entry name" value="ACETYLTRANSFERASE"/>
    <property type="match status" value="1"/>
</dbReference>
<dbReference type="Proteomes" id="UP000818603">
    <property type="component" value="Unassembled WGS sequence"/>
</dbReference>
<evidence type="ECO:0000313" key="4">
    <source>
        <dbReference type="EMBL" id="GGH96420.1"/>
    </source>
</evidence>
<reference evidence="4" key="3">
    <citation type="submission" date="2020-09" db="EMBL/GenBank/DDBJ databases">
        <authorList>
            <person name="Sun Q."/>
            <person name="Zhou Y."/>
        </authorList>
    </citation>
    <scope>NUCLEOTIDE SEQUENCE</scope>
    <source>
        <strain evidence="4">CGMCC 1.14984</strain>
    </source>
</reference>
<dbReference type="InterPro" id="IPR050879">
    <property type="entry name" value="Acyltransferase_3"/>
</dbReference>
<reference evidence="4" key="1">
    <citation type="journal article" date="2014" name="Int. J. Syst. Evol. Microbiol.">
        <title>Complete genome sequence of Corynebacterium casei LMG S-19264T (=DSM 44701T), isolated from a smear-ripened cheese.</title>
        <authorList>
            <consortium name="US DOE Joint Genome Institute (JGI-PGF)"/>
            <person name="Walter F."/>
            <person name="Albersmeier A."/>
            <person name="Kalinowski J."/>
            <person name="Ruckert C."/>
        </authorList>
    </citation>
    <scope>NUCLEOTIDE SEQUENCE</scope>
    <source>
        <strain evidence="4">CGMCC 1.14984</strain>
    </source>
</reference>
<evidence type="ECO:0000313" key="6">
    <source>
        <dbReference type="Proteomes" id="UP000621856"/>
    </source>
</evidence>
<keyword evidence="1" id="KW-1133">Transmembrane helix</keyword>
<evidence type="ECO:0000259" key="2">
    <source>
        <dbReference type="Pfam" id="PF01757"/>
    </source>
</evidence>
<feature type="transmembrane region" description="Helical" evidence="1">
    <location>
        <begin position="244"/>
        <end position="266"/>
    </location>
</feature>
<dbReference type="PANTHER" id="PTHR23028:SF53">
    <property type="entry name" value="ACYL_TRANSF_3 DOMAIN-CONTAINING PROTEIN"/>
    <property type="match status" value="1"/>
</dbReference>
<keyword evidence="1" id="KW-0472">Membrane</keyword>